<organism evidence="2 3">
    <name type="scientific">Asticcacaulis excentricus</name>
    <dbReference type="NCBI Taxonomy" id="78587"/>
    <lineage>
        <taxon>Bacteria</taxon>
        <taxon>Pseudomonadati</taxon>
        <taxon>Pseudomonadota</taxon>
        <taxon>Alphaproteobacteria</taxon>
        <taxon>Caulobacterales</taxon>
        <taxon>Caulobacteraceae</taxon>
        <taxon>Asticcacaulis</taxon>
    </lineage>
</organism>
<dbReference type="Proteomes" id="UP000278756">
    <property type="component" value="Chromosome 1"/>
</dbReference>
<proteinExistence type="predicted"/>
<dbReference type="PANTHER" id="PTHR46623:SF6">
    <property type="entry name" value="ALPHA_BETA-HYDROLASES SUPERFAMILY PROTEIN"/>
    <property type="match status" value="1"/>
</dbReference>
<dbReference type="GO" id="GO:0016787">
    <property type="term" value="F:hydrolase activity"/>
    <property type="evidence" value="ECO:0007669"/>
    <property type="project" value="UniProtKB-KW"/>
</dbReference>
<reference evidence="3" key="2">
    <citation type="journal article" date="2017" name="Plant Physiol. Biochem.">
        <title>Differential oxidative and antioxidative response of duckweed Lemna minor toward plant growth promoting/inhibiting bacteria.</title>
        <authorList>
            <person name="Ishizawa H."/>
            <person name="Kuroda M."/>
            <person name="Morikawa M."/>
            <person name="Ike M."/>
        </authorList>
    </citation>
    <scope>NUCLEOTIDE SEQUENCE [LARGE SCALE GENOMIC DNA]</scope>
    <source>
        <strain evidence="3">M6</strain>
    </source>
</reference>
<accession>A0A3G9G3H5</accession>
<evidence type="ECO:0000313" key="2">
    <source>
        <dbReference type="EMBL" id="BBF81297.1"/>
    </source>
</evidence>
<dbReference type="InterPro" id="IPR002925">
    <property type="entry name" value="Dienelactn_hydro"/>
</dbReference>
<dbReference type="InterPro" id="IPR051049">
    <property type="entry name" value="Dienelactone_hydrolase-like"/>
</dbReference>
<dbReference type="InterPro" id="IPR029058">
    <property type="entry name" value="AB_hydrolase_fold"/>
</dbReference>
<dbReference type="PANTHER" id="PTHR46623">
    <property type="entry name" value="CARBOXYMETHYLENEBUTENOLIDASE-RELATED"/>
    <property type="match status" value="1"/>
</dbReference>
<evidence type="ECO:0000259" key="1">
    <source>
        <dbReference type="Pfam" id="PF01738"/>
    </source>
</evidence>
<dbReference type="Pfam" id="PF01738">
    <property type="entry name" value="DLH"/>
    <property type="match status" value="1"/>
</dbReference>
<name>A0A3G9G3H5_9CAUL</name>
<dbReference type="OrthoDB" id="9771666at2"/>
<protein>
    <submittedName>
        <fullName evidence="2">Dienelactone hydrolase family</fullName>
    </submittedName>
</protein>
<evidence type="ECO:0000313" key="3">
    <source>
        <dbReference type="Proteomes" id="UP000278756"/>
    </source>
</evidence>
<sequence length="220" mass="24156">MGQMIELTRPDGGTLSAYRSEVDPARASVIVLQEWWGLNDHIKAIVDRFDAEGFNALAPDLYHGRVTKDADEASHMMNGLDFPGAVHEDIAAALAYLKDINDKVAVMGFCMGGALTIASAARLSGFSAAVCFYGIPPREFAKPGDIAIPFQGHFGKKDDWVTPEVVAKIESDMRAAGRHPELYSYDADHAFFNKTRPEVYDEDAADLAWERTIDFLGDNL</sequence>
<dbReference type="RefSeq" id="WP_126422286.1">
    <property type="nucleotide sequence ID" value="NZ_AP018827.1"/>
</dbReference>
<dbReference type="AlphaFoldDB" id="A0A3G9G3H5"/>
<dbReference type="EMBL" id="AP018827">
    <property type="protein sequence ID" value="BBF81297.1"/>
    <property type="molecule type" value="Genomic_DNA"/>
</dbReference>
<dbReference type="SUPFAM" id="SSF53474">
    <property type="entry name" value="alpha/beta-Hydrolases"/>
    <property type="match status" value="1"/>
</dbReference>
<gene>
    <name evidence="2" type="ORF">EM6_1894</name>
</gene>
<keyword evidence="2" id="KW-0378">Hydrolase</keyword>
<dbReference type="Gene3D" id="3.40.50.1820">
    <property type="entry name" value="alpha/beta hydrolase"/>
    <property type="match status" value="1"/>
</dbReference>
<feature type="domain" description="Dienelactone hydrolase" evidence="1">
    <location>
        <begin position="26"/>
        <end position="218"/>
    </location>
</feature>
<reference evidence="3" key="1">
    <citation type="journal article" date="2017" name="Biotechnol. Biofuels">
        <title>Evaluation of environmental bacterial communities as a factor affecting the growth of duckweed Lemna minor.</title>
        <authorList>
            <person name="Ishizawa H."/>
            <person name="Kuroda M."/>
            <person name="Morikawa M."/>
            <person name="Ike M."/>
        </authorList>
    </citation>
    <scope>NUCLEOTIDE SEQUENCE [LARGE SCALE GENOMIC DNA]</scope>
    <source>
        <strain evidence="3">M6</strain>
    </source>
</reference>